<protein>
    <submittedName>
        <fullName evidence="1">Uncharacterized protein</fullName>
    </submittedName>
</protein>
<proteinExistence type="predicted"/>
<accession>A0ABV6VB22</accession>
<dbReference type="Proteomes" id="UP001592582">
    <property type="component" value="Unassembled WGS sequence"/>
</dbReference>
<sequence length="204" mass="22920">MGIGYKTTWVAVRNAAPEVVADALGLRHREEMGWTDGTEAAYRQGVFVARAEPDPTWTLAHGRIHLTAGFNAADPWFPDWLRSLSTQLGEIQFFSTDRIGDCHGWARADAGELTRAYYYGNGSVPLHVGDRTDIERELGVGERQLEDGWQSWGDQEWDAFMNAMPCEQDVMRIAERWSVCPLHIPEESVTDQGIHGFPAGFEPR</sequence>
<name>A0ABV6VB22_9ACTN</name>
<keyword evidence="2" id="KW-1185">Reference proteome</keyword>
<evidence type="ECO:0000313" key="1">
    <source>
        <dbReference type="EMBL" id="MFC1410841.1"/>
    </source>
</evidence>
<reference evidence="1 2" key="1">
    <citation type="submission" date="2024-09" db="EMBL/GenBank/DDBJ databases">
        <authorList>
            <person name="Lee S.D."/>
        </authorList>
    </citation>
    <scope>NUCLEOTIDE SEQUENCE [LARGE SCALE GENOMIC DNA]</scope>
    <source>
        <strain evidence="1 2">N1-1</strain>
    </source>
</reference>
<comment type="caution">
    <text evidence="1">The sequence shown here is derived from an EMBL/GenBank/DDBJ whole genome shotgun (WGS) entry which is preliminary data.</text>
</comment>
<organism evidence="1 2">
    <name type="scientific">Streptacidiphilus alkalitolerans</name>
    <dbReference type="NCBI Taxonomy" id="3342712"/>
    <lineage>
        <taxon>Bacteria</taxon>
        <taxon>Bacillati</taxon>
        <taxon>Actinomycetota</taxon>
        <taxon>Actinomycetes</taxon>
        <taxon>Kitasatosporales</taxon>
        <taxon>Streptomycetaceae</taxon>
        <taxon>Streptacidiphilus</taxon>
    </lineage>
</organism>
<evidence type="ECO:0000313" key="2">
    <source>
        <dbReference type="Proteomes" id="UP001592582"/>
    </source>
</evidence>
<dbReference type="EMBL" id="JBHEZX010000006">
    <property type="protein sequence ID" value="MFC1410841.1"/>
    <property type="molecule type" value="Genomic_DNA"/>
</dbReference>
<gene>
    <name evidence="1" type="ORF">ACEZDG_16380</name>
</gene>